<evidence type="ECO:0000256" key="1">
    <source>
        <dbReference type="SAM" id="Coils"/>
    </source>
</evidence>
<feature type="compositionally biased region" description="Basic and acidic residues" evidence="2">
    <location>
        <begin position="140"/>
        <end position="149"/>
    </location>
</feature>
<name>A0A9P3PF02_LYOSH</name>
<organism evidence="3 4">
    <name type="scientific">Lyophyllum shimeji</name>
    <name type="common">Hon-shimeji</name>
    <name type="synonym">Tricholoma shimeji</name>
    <dbReference type="NCBI Taxonomy" id="47721"/>
    <lineage>
        <taxon>Eukaryota</taxon>
        <taxon>Fungi</taxon>
        <taxon>Dikarya</taxon>
        <taxon>Basidiomycota</taxon>
        <taxon>Agaricomycotina</taxon>
        <taxon>Agaricomycetes</taxon>
        <taxon>Agaricomycetidae</taxon>
        <taxon>Agaricales</taxon>
        <taxon>Tricholomatineae</taxon>
        <taxon>Lyophyllaceae</taxon>
        <taxon>Lyophyllum</taxon>
    </lineage>
</organism>
<feature type="region of interest" description="Disordered" evidence="2">
    <location>
        <begin position="102"/>
        <end position="149"/>
    </location>
</feature>
<evidence type="ECO:0000256" key="2">
    <source>
        <dbReference type="SAM" id="MobiDB-lite"/>
    </source>
</evidence>
<dbReference type="Proteomes" id="UP001063166">
    <property type="component" value="Unassembled WGS sequence"/>
</dbReference>
<protein>
    <submittedName>
        <fullName evidence="3">Uncharacterized protein</fullName>
    </submittedName>
</protein>
<feature type="compositionally biased region" description="Acidic residues" evidence="2">
    <location>
        <begin position="338"/>
        <end position="362"/>
    </location>
</feature>
<feature type="coiled-coil region" evidence="1">
    <location>
        <begin position="198"/>
        <end position="225"/>
    </location>
</feature>
<accession>A0A9P3PF02</accession>
<reference evidence="3" key="1">
    <citation type="submission" date="2022-07" db="EMBL/GenBank/DDBJ databases">
        <title>The genome of Lyophyllum shimeji provides insight into the initial evolution of ectomycorrhizal fungal genome.</title>
        <authorList>
            <person name="Kobayashi Y."/>
            <person name="Shibata T."/>
            <person name="Hirakawa H."/>
            <person name="Shigenobu S."/>
            <person name="Nishiyama T."/>
            <person name="Yamada A."/>
            <person name="Hasebe M."/>
            <person name="Kawaguchi M."/>
        </authorList>
    </citation>
    <scope>NUCLEOTIDE SEQUENCE</scope>
    <source>
        <strain evidence="3">AT787</strain>
    </source>
</reference>
<keyword evidence="4" id="KW-1185">Reference proteome</keyword>
<evidence type="ECO:0000313" key="4">
    <source>
        <dbReference type="Proteomes" id="UP001063166"/>
    </source>
</evidence>
<feature type="compositionally biased region" description="Basic residues" evidence="2">
    <location>
        <begin position="128"/>
        <end position="139"/>
    </location>
</feature>
<dbReference type="EMBL" id="BRPK01000001">
    <property type="protein sequence ID" value="GLB34261.1"/>
    <property type="molecule type" value="Genomic_DNA"/>
</dbReference>
<gene>
    <name evidence="3" type="ORF">LshimejAT787_0111450</name>
</gene>
<evidence type="ECO:0000313" key="3">
    <source>
        <dbReference type="EMBL" id="GLB34261.1"/>
    </source>
</evidence>
<sequence length="362" mass="41192">MIRRTNHVVRTWLGTRCNGKQAFANTEFFAPTRRHSFFFEDRMAGPRLSSVYDFSSLRLHPDGSRVAQNTSKNLRPGRAASVVRDPRGNWIARDAAGLPTAKRYSRVGQDADGEEIDLEEADKEPAPRKSKGKAKARPGRKYDPRPAKRQKFMEDFEFLTPVTPSSSSSEHPLPSSDLLKAIHYFASTYYHERGQLLNVTREYRIRRKENKLRRLEEQKAREASGEHDEGEKTIKPVRRGGRIKGAGDREYPKDMYKIMDGSALVAIGMLMQEYVARMLEIRIPDGWEEMIKQTYGETQYEPPDSETGVAYDAQNETDTGDVELAEIRPTGVAGESKSDEDEDEDEEDGEHDEEDGDDPDEE</sequence>
<dbReference type="AlphaFoldDB" id="A0A9P3PF02"/>
<proteinExistence type="predicted"/>
<keyword evidence="1" id="KW-0175">Coiled coil</keyword>
<comment type="caution">
    <text evidence="3">The sequence shown here is derived from an EMBL/GenBank/DDBJ whole genome shotgun (WGS) entry which is preliminary data.</text>
</comment>
<feature type="compositionally biased region" description="Acidic residues" evidence="2">
    <location>
        <begin position="111"/>
        <end position="122"/>
    </location>
</feature>
<feature type="region of interest" description="Disordered" evidence="2">
    <location>
        <begin position="297"/>
        <end position="362"/>
    </location>
</feature>
<dbReference type="OrthoDB" id="2565191at2759"/>